<evidence type="ECO:0000256" key="8">
    <source>
        <dbReference type="ARBA" id="ARBA00023136"/>
    </source>
</evidence>
<dbReference type="PANTHER" id="PTHR10110">
    <property type="entry name" value="SODIUM/HYDROGEN EXCHANGER"/>
    <property type="match status" value="1"/>
</dbReference>
<evidence type="ECO:0000256" key="2">
    <source>
        <dbReference type="ARBA" id="ARBA00022448"/>
    </source>
</evidence>
<feature type="transmembrane region" description="Helical" evidence="10">
    <location>
        <begin position="6"/>
        <end position="22"/>
    </location>
</feature>
<feature type="transmembrane region" description="Helical" evidence="10">
    <location>
        <begin position="225"/>
        <end position="250"/>
    </location>
</feature>
<dbReference type="GO" id="GO:0005886">
    <property type="term" value="C:plasma membrane"/>
    <property type="evidence" value="ECO:0007669"/>
    <property type="project" value="UniProtKB-SubCell"/>
</dbReference>
<dbReference type="Pfam" id="PF00999">
    <property type="entry name" value="Na_H_Exchanger"/>
    <property type="match status" value="1"/>
</dbReference>
<keyword evidence="13" id="KW-1185">Reference proteome</keyword>
<feature type="transmembrane region" description="Helical" evidence="10">
    <location>
        <begin position="347"/>
        <end position="371"/>
    </location>
</feature>
<dbReference type="RefSeq" id="WP_137259695.1">
    <property type="nucleotide sequence ID" value="NZ_SZQL01000001.1"/>
</dbReference>
<dbReference type="InterPro" id="IPR004705">
    <property type="entry name" value="Cation/H_exchanger_CPA1_bac"/>
</dbReference>
<dbReference type="EMBL" id="SZQL01000001">
    <property type="protein sequence ID" value="TKK71456.1"/>
    <property type="molecule type" value="Genomic_DNA"/>
</dbReference>
<dbReference type="NCBIfam" id="TIGR00831">
    <property type="entry name" value="a_cpa1"/>
    <property type="match status" value="1"/>
</dbReference>
<keyword evidence="4 10" id="KW-0812">Transmembrane</keyword>
<evidence type="ECO:0000256" key="5">
    <source>
        <dbReference type="ARBA" id="ARBA00022989"/>
    </source>
</evidence>
<evidence type="ECO:0000256" key="4">
    <source>
        <dbReference type="ARBA" id="ARBA00022692"/>
    </source>
</evidence>
<dbReference type="GO" id="GO:0015386">
    <property type="term" value="F:potassium:proton antiporter activity"/>
    <property type="evidence" value="ECO:0007669"/>
    <property type="project" value="TreeGrafter"/>
</dbReference>
<gene>
    <name evidence="12" type="ORF">FC093_00045</name>
</gene>
<organism evidence="12 13">
    <name type="scientific">Ilyomonas limi</name>
    <dbReference type="NCBI Taxonomy" id="2575867"/>
    <lineage>
        <taxon>Bacteria</taxon>
        <taxon>Pseudomonadati</taxon>
        <taxon>Bacteroidota</taxon>
        <taxon>Chitinophagia</taxon>
        <taxon>Chitinophagales</taxon>
        <taxon>Chitinophagaceae</taxon>
        <taxon>Ilyomonas</taxon>
    </lineage>
</organism>
<feature type="transmembrane region" description="Helical" evidence="10">
    <location>
        <begin position="84"/>
        <end position="107"/>
    </location>
</feature>
<reference evidence="12 13" key="1">
    <citation type="submission" date="2019-05" db="EMBL/GenBank/DDBJ databases">
        <title>Panacibacter sp. strain 17mud1-8 Genome sequencing and assembly.</title>
        <authorList>
            <person name="Chhetri G."/>
        </authorList>
    </citation>
    <scope>NUCLEOTIDE SEQUENCE [LARGE SCALE GENOMIC DNA]</scope>
    <source>
        <strain evidence="12 13">17mud1-8</strain>
    </source>
</reference>
<comment type="caution">
    <text evidence="10">Lacks conserved residue(s) required for the propagation of feature annotation.</text>
</comment>
<comment type="similarity">
    <text evidence="10">Belongs to the monovalent cation:proton antiporter 1 (CPA1) transporter (TC 2.A.36) family.</text>
</comment>
<dbReference type="GO" id="GO:0015385">
    <property type="term" value="F:sodium:proton antiporter activity"/>
    <property type="evidence" value="ECO:0007669"/>
    <property type="project" value="InterPro"/>
</dbReference>
<dbReference type="GO" id="GO:0098719">
    <property type="term" value="P:sodium ion import across plasma membrane"/>
    <property type="evidence" value="ECO:0007669"/>
    <property type="project" value="TreeGrafter"/>
</dbReference>
<comment type="caution">
    <text evidence="12">The sequence shown here is derived from an EMBL/GenBank/DDBJ whole genome shotgun (WGS) entry which is preliminary data.</text>
</comment>
<keyword evidence="3 10" id="KW-1003">Cell membrane</keyword>
<keyword evidence="8 10" id="KW-0472">Membrane</keyword>
<dbReference type="AlphaFoldDB" id="A0A4U3LBN2"/>
<accession>A0A4U3LBN2</accession>
<feature type="transmembrane region" description="Helical" evidence="10">
    <location>
        <begin position="29"/>
        <end position="49"/>
    </location>
</feature>
<evidence type="ECO:0000256" key="10">
    <source>
        <dbReference type="RuleBase" id="RU366002"/>
    </source>
</evidence>
<dbReference type="PANTHER" id="PTHR10110:SF86">
    <property type="entry name" value="SODIUM_HYDROGEN EXCHANGER 7"/>
    <property type="match status" value="1"/>
</dbReference>
<dbReference type="GO" id="GO:0051453">
    <property type="term" value="P:regulation of intracellular pH"/>
    <property type="evidence" value="ECO:0007669"/>
    <property type="project" value="TreeGrafter"/>
</dbReference>
<dbReference type="InterPro" id="IPR018422">
    <property type="entry name" value="Cation/H_exchanger_CPA1"/>
</dbReference>
<keyword evidence="5 10" id="KW-1133">Transmembrane helix</keyword>
<evidence type="ECO:0000313" key="13">
    <source>
        <dbReference type="Proteomes" id="UP000305848"/>
    </source>
</evidence>
<feature type="transmembrane region" description="Helical" evidence="10">
    <location>
        <begin position="383"/>
        <end position="406"/>
    </location>
</feature>
<keyword evidence="7 10" id="KW-0406">Ion transport</keyword>
<feature type="transmembrane region" description="Helical" evidence="10">
    <location>
        <begin position="271"/>
        <end position="291"/>
    </location>
</feature>
<evidence type="ECO:0000256" key="1">
    <source>
        <dbReference type="ARBA" id="ARBA00004651"/>
    </source>
</evidence>
<keyword evidence="9 10" id="KW-0739">Sodium transport</keyword>
<keyword evidence="10" id="KW-0050">Antiport</keyword>
<dbReference type="InterPro" id="IPR006153">
    <property type="entry name" value="Cation/H_exchanger_TM"/>
</dbReference>
<dbReference type="Proteomes" id="UP000305848">
    <property type="component" value="Unassembled WGS sequence"/>
</dbReference>
<feature type="domain" description="Cation/H+ exchanger transmembrane" evidence="11">
    <location>
        <begin position="15"/>
        <end position="408"/>
    </location>
</feature>
<comment type="function">
    <text evidence="10">Na(+)/H(+) antiporter that extrudes sodium in exchange for external protons.</text>
</comment>
<keyword evidence="6 10" id="KW-0915">Sodium</keyword>
<evidence type="ECO:0000313" key="12">
    <source>
        <dbReference type="EMBL" id="TKK71456.1"/>
    </source>
</evidence>
<feature type="transmembrane region" description="Helical" evidence="10">
    <location>
        <begin position="303"/>
        <end position="327"/>
    </location>
</feature>
<evidence type="ECO:0000256" key="3">
    <source>
        <dbReference type="ARBA" id="ARBA00022475"/>
    </source>
</evidence>
<evidence type="ECO:0000256" key="9">
    <source>
        <dbReference type="ARBA" id="ARBA00023201"/>
    </source>
</evidence>
<evidence type="ECO:0000259" key="11">
    <source>
        <dbReference type="Pfam" id="PF00999"/>
    </source>
</evidence>
<feature type="transmembrane region" description="Helical" evidence="10">
    <location>
        <begin position="180"/>
        <end position="205"/>
    </location>
</feature>
<proteinExistence type="inferred from homology"/>
<evidence type="ECO:0000256" key="7">
    <source>
        <dbReference type="ARBA" id="ARBA00023065"/>
    </source>
</evidence>
<feature type="transmembrane region" description="Helical" evidence="10">
    <location>
        <begin position="55"/>
        <end position="72"/>
    </location>
</feature>
<name>A0A4U3LBN2_9BACT</name>
<sequence length="533" mass="59718">MESGLLIIISLLFAVSLLSMLSNRLGIAYPIFLVIAGLIIGITPGIPNLNLDPDLVFIIFLPPLLYSAAWNTSWREFWAYRRSIALLAIGLVFFTSYAIAYISNALITDFPLALGFVLGGIISPPDAVAATSVISRLKVPRRVIGILEGESLVNDASSLTVFRFALVAISSGHFVLGKAVFTFFVIAGGGVFIGLAIAAIIYLLFRYLPTDPAIDTGITLMAPYLMYLSAEHFHCSGVLAVVSGGLFLSYHSSSYFNYDSRLQVQSVWNTLVFLLNGIVFILIGMQLPFIIRGLETYSVSQAIGYAVIISLSTVVIRIVWVFLGSYLPGLLSERIRAEEEKQNWKEVFIIAWSGMRGVVSLAAAFAIPQLLLNGQLFPHRNLILFITFSVILFTLVLQGLSLPLLIKWLKIEGDDVSMSEQKLQLNKQLAEVAIHYLNDHFARELNNNEDYRRIRDRYERIAQQSDQLMSDYRQSKPAKHSIRGIRTASLELIKIQRAQLEEMYSKDEYKEELLRNKEHELDLEEARLRRIGV</sequence>
<evidence type="ECO:0000256" key="6">
    <source>
        <dbReference type="ARBA" id="ARBA00023053"/>
    </source>
</evidence>
<protein>
    <submittedName>
        <fullName evidence="12">Na+/H+ antiporter</fullName>
    </submittedName>
</protein>
<keyword evidence="2 10" id="KW-0813">Transport</keyword>
<dbReference type="Gene3D" id="6.10.140.1330">
    <property type="match status" value="1"/>
</dbReference>
<dbReference type="OrthoDB" id="9809206at2"/>
<comment type="subcellular location">
    <subcellularLocation>
        <location evidence="1 10">Cell membrane</location>
        <topology evidence="1 10">Multi-pass membrane protein</topology>
    </subcellularLocation>
</comment>